<proteinExistence type="predicted"/>
<protein>
    <submittedName>
        <fullName evidence="2">Uncharacterized protein</fullName>
    </submittedName>
</protein>
<organism evidence="2 3">
    <name type="scientific">Mycena sanguinolenta</name>
    <dbReference type="NCBI Taxonomy" id="230812"/>
    <lineage>
        <taxon>Eukaryota</taxon>
        <taxon>Fungi</taxon>
        <taxon>Dikarya</taxon>
        <taxon>Basidiomycota</taxon>
        <taxon>Agaricomycotina</taxon>
        <taxon>Agaricomycetes</taxon>
        <taxon>Agaricomycetidae</taxon>
        <taxon>Agaricales</taxon>
        <taxon>Marasmiineae</taxon>
        <taxon>Mycenaceae</taxon>
        <taxon>Mycena</taxon>
    </lineage>
</organism>
<reference evidence="2" key="1">
    <citation type="submission" date="2020-05" db="EMBL/GenBank/DDBJ databases">
        <title>Mycena genomes resolve the evolution of fungal bioluminescence.</title>
        <authorList>
            <person name="Tsai I.J."/>
        </authorList>
    </citation>
    <scope>NUCLEOTIDE SEQUENCE</scope>
    <source>
        <strain evidence="2">160909Yilan</strain>
    </source>
</reference>
<name>A0A8H6ZJJ3_9AGAR</name>
<dbReference type="AlphaFoldDB" id="A0A8H6ZJJ3"/>
<dbReference type="EMBL" id="JACAZH010000001">
    <property type="protein sequence ID" value="KAF7377541.1"/>
    <property type="molecule type" value="Genomic_DNA"/>
</dbReference>
<evidence type="ECO:0000313" key="3">
    <source>
        <dbReference type="Proteomes" id="UP000623467"/>
    </source>
</evidence>
<comment type="caution">
    <text evidence="2">The sequence shown here is derived from an EMBL/GenBank/DDBJ whole genome shotgun (WGS) entry which is preliminary data.</text>
</comment>
<dbReference type="OrthoDB" id="3034233at2759"/>
<feature type="region of interest" description="Disordered" evidence="1">
    <location>
        <begin position="370"/>
        <end position="393"/>
    </location>
</feature>
<keyword evidence="3" id="KW-1185">Reference proteome</keyword>
<evidence type="ECO:0000256" key="1">
    <source>
        <dbReference type="SAM" id="MobiDB-lite"/>
    </source>
</evidence>
<sequence>MTSELDHTLLAELDARFCVNATVATALLPQFGHGRTGGDTMRHSKVAYAAYKTLATLATAESALLWRHFGDILAQWPGAASRNFEEAYQQERAWVDSFREEGPAEADALIMEVRKVIASVELQYVTVESFPAFIDFTSANDDERLGLDSALCIHPRSQQSIDTIFVFPFLPQLEDYIKDGIMSSPHSASFLNVIIVATAKAIIHETRHMLGRLIHGIQYCTPPMVQGLLAPPLPSTHAEQLPANAVQGEAGEWHEISRYGTVLSPALVSPTEVVSLETVTLHLIGHLNGDTSPRYLLYSRVNEMAERVLDGTFVELSSPFFGINTTRRVTGYVVSLKDLEEADTGLTPQPRQPPCSLQTNHWCSLTAAKPSGPYPIRFSEDDESRKAKRTPLR</sequence>
<gene>
    <name evidence="2" type="ORF">MSAN_00176400</name>
</gene>
<dbReference type="Proteomes" id="UP000623467">
    <property type="component" value="Unassembled WGS sequence"/>
</dbReference>
<accession>A0A8H6ZJJ3</accession>
<evidence type="ECO:0000313" key="2">
    <source>
        <dbReference type="EMBL" id="KAF7377541.1"/>
    </source>
</evidence>